<dbReference type="Proteomes" id="UP001441944">
    <property type="component" value="Unassembled WGS sequence"/>
</dbReference>
<sequence>MGKLEEKIRLAALSTAVVLGVLVQSGAGWDRGDEGAKSAEFTGQDLTVPVVQVQALFMLCDTGPKGEKTPADQVSAMALKWQKTRWAEQVEGWYRFIQPSFYLLECDPPQKVIWQDA</sequence>
<dbReference type="EMBL" id="BAABWU010000005">
    <property type="protein sequence ID" value="GAA6196366.1"/>
    <property type="molecule type" value="Genomic_DNA"/>
</dbReference>
<reference evidence="1 2" key="1">
    <citation type="submission" date="2024-04" db="EMBL/GenBank/DDBJ databases">
        <title>Draft genome sequence of Pseudophaeobacter arcticus NBRC 116598.</title>
        <authorList>
            <person name="Miyakawa T."/>
            <person name="Kusuya Y."/>
            <person name="Miura T."/>
        </authorList>
    </citation>
    <scope>NUCLEOTIDE SEQUENCE [LARGE SCALE GENOMIC DNA]</scope>
    <source>
        <strain evidence="1 2">SU-CL00105</strain>
    </source>
</reference>
<keyword evidence="2" id="KW-1185">Reference proteome</keyword>
<proteinExistence type="predicted"/>
<evidence type="ECO:0000313" key="2">
    <source>
        <dbReference type="Proteomes" id="UP001441944"/>
    </source>
</evidence>
<dbReference type="RefSeq" id="WP_353399112.1">
    <property type="nucleotide sequence ID" value="NZ_BAABWU010000005.1"/>
</dbReference>
<protein>
    <submittedName>
        <fullName evidence="1">Uncharacterized protein</fullName>
    </submittedName>
</protein>
<accession>A0ABQ0AKH2</accession>
<comment type="caution">
    <text evidence="1">The sequence shown here is derived from an EMBL/GenBank/DDBJ whole genome shotgun (WGS) entry which is preliminary data.</text>
</comment>
<gene>
    <name evidence="1" type="ORF">NBRC116598_18100</name>
</gene>
<evidence type="ECO:0000313" key="1">
    <source>
        <dbReference type="EMBL" id="GAA6196366.1"/>
    </source>
</evidence>
<name>A0ABQ0AKH2_9RHOB</name>
<organism evidence="1 2">
    <name type="scientific">Pseudophaeobacter arcticus</name>
    <dbReference type="NCBI Taxonomy" id="385492"/>
    <lineage>
        <taxon>Bacteria</taxon>
        <taxon>Pseudomonadati</taxon>
        <taxon>Pseudomonadota</taxon>
        <taxon>Alphaproteobacteria</taxon>
        <taxon>Rhodobacterales</taxon>
        <taxon>Paracoccaceae</taxon>
        <taxon>Pseudophaeobacter</taxon>
    </lineage>
</organism>